<protein>
    <submittedName>
        <fullName evidence="1">Uncharacterized protein</fullName>
    </submittedName>
</protein>
<dbReference type="Proteomes" id="UP000050469">
    <property type="component" value="Unassembled WGS sequence"/>
</dbReference>
<reference evidence="1 2" key="1">
    <citation type="submission" date="2015-09" db="EMBL/GenBank/DDBJ databases">
        <title>Genome announcement of multiple Pseudomonas syringae strains.</title>
        <authorList>
            <person name="Thakur S."/>
            <person name="Wang P.W."/>
            <person name="Gong Y."/>
            <person name="Weir B.S."/>
            <person name="Guttman D.S."/>
        </authorList>
    </citation>
    <scope>NUCLEOTIDE SEQUENCE [LARGE SCALE GENOMIC DNA]</scope>
    <source>
        <strain evidence="1 2">ICMP7840</strain>
    </source>
</reference>
<dbReference type="AlphaFoldDB" id="A0A0P9S6C7"/>
<evidence type="ECO:0000313" key="2">
    <source>
        <dbReference type="Proteomes" id="UP000050469"/>
    </source>
</evidence>
<dbReference type="EMBL" id="LJQO01000573">
    <property type="protein sequence ID" value="KPX55509.1"/>
    <property type="molecule type" value="Genomic_DNA"/>
</dbReference>
<organism evidence="1 2">
    <name type="scientific">Pseudomonas amygdali pv. photiniae</name>
    <dbReference type="NCBI Taxonomy" id="251724"/>
    <lineage>
        <taxon>Bacteria</taxon>
        <taxon>Pseudomonadati</taxon>
        <taxon>Pseudomonadota</taxon>
        <taxon>Gammaproteobacteria</taxon>
        <taxon>Pseudomonadales</taxon>
        <taxon>Pseudomonadaceae</taxon>
        <taxon>Pseudomonas</taxon>
        <taxon>Pseudomonas amygdali</taxon>
    </lineage>
</organism>
<evidence type="ECO:0000313" key="1">
    <source>
        <dbReference type="EMBL" id="KPX55509.1"/>
    </source>
</evidence>
<name>A0A0P9S6C7_PSEA0</name>
<proteinExistence type="predicted"/>
<dbReference type="PATRIC" id="fig|251724.3.peg.4372"/>
<gene>
    <name evidence="1" type="ORF">ALO53_03180</name>
</gene>
<comment type="caution">
    <text evidence="1">The sequence shown here is derived from an EMBL/GenBank/DDBJ whole genome shotgun (WGS) entry which is preliminary data.</text>
</comment>
<sequence length="144" mass="17171">MRVQCMEKIMEIEKDEVRIKLKELVGVMRLEESYKSFLSGGIFSIDQVASDVYALLDATQSCWVGVCYYLQRRSSSKEDRLGMQEEFKELLDLLEFEKQFSAVRAHTRLIPLDTCSILFHFYRVLRIKEILYKYKNILNRYEYV</sequence>
<accession>A0A0P9S6C7</accession>